<dbReference type="InterPro" id="IPR010730">
    <property type="entry name" value="HET"/>
</dbReference>
<name>A0AAE0M2H1_9PEZI</name>
<dbReference type="InterPro" id="IPR058525">
    <property type="entry name" value="DUF8212"/>
</dbReference>
<organism evidence="3 4">
    <name type="scientific">Apodospora peruviana</name>
    <dbReference type="NCBI Taxonomy" id="516989"/>
    <lineage>
        <taxon>Eukaryota</taxon>
        <taxon>Fungi</taxon>
        <taxon>Dikarya</taxon>
        <taxon>Ascomycota</taxon>
        <taxon>Pezizomycotina</taxon>
        <taxon>Sordariomycetes</taxon>
        <taxon>Sordariomycetidae</taxon>
        <taxon>Sordariales</taxon>
        <taxon>Lasiosphaeriaceae</taxon>
        <taxon>Apodospora</taxon>
    </lineage>
</organism>
<dbReference type="EMBL" id="JAUEDM010000005">
    <property type="protein sequence ID" value="KAK3316353.1"/>
    <property type="molecule type" value="Genomic_DNA"/>
</dbReference>
<dbReference type="Pfam" id="PF26640">
    <property type="entry name" value="DUF8212"/>
    <property type="match status" value="1"/>
</dbReference>
<reference evidence="3" key="1">
    <citation type="journal article" date="2023" name="Mol. Phylogenet. Evol.">
        <title>Genome-scale phylogeny and comparative genomics of the fungal order Sordariales.</title>
        <authorList>
            <person name="Hensen N."/>
            <person name="Bonometti L."/>
            <person name="Westerberg I."/>
            <person name="Brannstrom I.O."/>
            <person name="Guillou S."/>
            <person name="Cros-Aarteil S."/>
            <person name="Calhoun S."/>
            <person name="Haridas S."/>
            <person name="Kuo A."/>
            <person name="Mondo S."/>
            <person name="Pangilinan J."/>
            <person name="Riley R."/>
            <person name="LaButti K."/>
            <person name="Andreopoulos B."/>
            <person name="Lipzen A."/>
            <person name="Chen C."/>
            <person name="Yan M."/>
            <person name="Daum C."/>
            <person name="Ng V."/>
            <person name="Clum A."/>
            <person name="Steindorff A."/>
            <person name="Ohm R.A."/>
            <person name="Martin F."/>
            <person name="Silar P."/>
            <person name="Natvig D.O."/>
            <person name="Lalanne C."/>
            <person name="Gautier V."/>
            <person name="Ament-Velasquez S.L."/>
            <person name="Kruys A."/>
            <person name="Hutchinson M.I."/>
            <person name="Powell A.J."/>
            <person name="Barry K."/>
            <person name="Miller A.N."/>
            <person name="Grigoriev I.V."/>
            <person name="Debuchy R."/>
            <person name="Gladieux P."/>
            <person name="Hiltunen Thoren M."/>
            <person name="Johannesson H."/>
        </authorList>
    </citation>
    <scope>NUCLEOTIDE SEQUENCE</scope>
    <source>
        <strain evidence="3">CBS 118394</strain>
    </source>
</reference>
<evidence type="ECO:0008006" key="5">
    <source>
        <dbReference type="Google" id="ProtNLM"/>
    </source>
</evidence>
<feature type="domain" description="Heterokaryon incompatibility" evidence="1">
    <location>
        <begin position="28"/>
        <end position="117"/>
    </location>
</feature>
<dbReference type="PANTHER" id="PTHR10622:SF10">
    <property type="entry name" value="HET DOMAIN-CONTAINING PROTEIN"/>
    <property type="match status" value="1"/>
</dbReference>
<dbReference type="Pfam" id="PF06985">
    <property type="entry name" value="HET"/>
    <property type="match status" value="1"/>
</dbReference>
<gene>
    <name evidence="3" type="ORF">B0H66DRAFT_583058</name>
</gene>
<comment type="caution">
    <text evidence="3">The sequence shown here is derived from an EMBL/GenBank/DDBJ whole genome shotgun (WGS) entry which is preliminary data.</text>
</comment>
<evidence type="ECO:0000259" key="1">
    <source>
        <dbReference type="Pfam" id="PF06985"/>
    </source>
</evidence>
<evidence type="ECO:0000259" key="2">
    <source>
        <dbReference type="Pfam" id="PF26640"/>
    </source>
</evidence>
<accession>A0AAE0M2H1</accession>
<sequence length="272" mass="31029">MRLINTTTRRLEEFNSYTLESLEYGCAILSNTWTDQEVSFQEFTSADCPVDRDGYAKICESCEVASSGALPLSHIWVDTCCIDKSSSAELSESINSMFEWYRKSAICYAYLADVSANDSKWFTRGWTLQELLAPCDVWFYSKEWKLLGTRMELAEEIARITSINGKLIRGGLANYRVKMENPLQSFSVARRISWASGRETTRVEDLAYCLMGIFNINMPLLYGEGRRAFQRLLEEIIKTCNDQSILAWTQHFSQSPISRSLFALALMPLAAR</sequence>
<feature type="domain" description="DUF8212" evidence="2">
    <location>
        <begin position="227"/>
        <end position="258"/>
    </location>
</feature>
<dbReference type="Proteomes" id="UP001283341">
    <property type="component" value="Unassembled WGS sequence"/>
</dbReference>
<proteinExistence type="predicted"/>
<keyword evidence="4" id="KW-1185">Reference proteome</keyword>
<evidence type="ECO:0000313" key="4">
    <source>
        <dbReference type="Proteomes" id="UP001283341"/>
    </source>
</evidence>
<protein>
    <recommendedName>
        <fullName evidence="5">Heterokaryon incompatibility domain-containing protein</fullName>
    </recommendedName>
</protein>
<evidence type="ECO:0000313" key="3">
    <source>
        <dbReference type="EMBL" id="KAK3316353.1"/>
    </source>
</evidence>
<dbReference type="AlphaFoldDB" id="A0AAE0M2H1"/>
<reference evidence="3" key="2">
    <citation type="submission" date="2023-06" db="EMBL/GenBank/DDBJ databases">
        <authorList>
            <consortium name="Lawrence Berkeley National Laboratory"/>
            <person name="Haridas S."/>
            <person name="Hensen N."/>
            <person name="Bonometti L."/>
            <person name="Westerberg I."/>
            <person name="Brannstrom I.O."/>
            <person name="Guillou S."/>
            <person name="Cros-Aarteil S."/>
            <person name="Calhoun S."/>
            <person name="Kuo A."/>
            <person name="Mondo S."/>
            <person name="Pangilinan J."/>
            <person name="Riley R."/>
            <person name="Labutti K."/>
            <person name="Andreopoulos B."/>
            <person name="Lipzen A."/>
            <person name="Chen C."/>
            <person name="Yanf M."/>
            <person name="Daum C."/>
            <person name="Ng V."/>
            <person name="Clum A."/>
            <person name="Steindorff A."/>
            <person name="Ohm R."/>
            <person name="Martin F."/>
            <person name="Silar P."/>
            <person name="Natvig D."/>
            <person name="Lalanne C."/>
            <person name="Gautier V."/>
            <person name="Ament-Velasquez S.L."/>
            <person name="Kruys A."/>
            <person name="Hutchinson M.I."/>
            <person name="Powell A.J."/>
            <person name="Barry K."/>
            <person name="Miller A.N."/>
            <person name="Grigoriev I.V."/>
            <person name="Debuchy R."/>
            <person name="Gladieux P."/>
            <person name="Thoren M.H."/>
            <person name="Johannesson H."/>
        </authorList>
    </citation>
    <scope>NUCLEOTIDE SEQUENCE</scope>
    <source>
        <strain evidence="3">CBS 118394</strain>
    </source>
</reference>
<dbReference type="PANTHER" id="PTHR10622">
    <property type="entry name" value="HET DOMAIN-CONTAINING PROTEIN"/>
    <property type="match status" value="1"/>
</dbReference>